<comment type="similarity">
    <text evidence="2">Belongs to the metallo-dependent hydrolases superfamily.</text>
</comment>
<dbReference type="PANTHER" id="PTHR21240">
    <property type="entry name" value="2-AMINO-3-CARBOXYLMUCONATE-6-SEMIALDEHYDE DECARBOXYLASE"/>
    <property type="match status" value="1"/>
</dbReference>
<gene>
    <name evidence="4" type="ORF">SPI_02808</name>
</gene>
<dbReference type="OrthoDB" id="191270at2759"/>
<feature type="region of interest" description="Disordered" evidence="3">
    <location>
        <begin position="59"/>
        <end position="84"/>
    </location>
</feature>
<dbReference type="GO" id="GO:0019748">
    <property type="term" value="P:secondary metabolic process"/>
    <property type="evidence" value="ECO:0007669"/>
    <property type="project" value="TreeGrafter"/>
</dbReference>
<keyword evidence="1 2" id="KW-0456">Lyase</keyword>
<keyword evidence="5" id="KW-1185">Reference proteome</keyword>
<dbReference type="Proteomes" id="UP000076874">
    <property type="component" value="Unassembled WGS sequence"/>
</dbReference>
<evidence type="ECO:0000256" key="2">
    <source>
        <dbReference type="RuleBase" id="RU366045"/>
    </source>
</evidence>
<dbReference type="EMBL" id="AZHD01000003">
    <property type="protein sequence ID" value="OAA66021.1"/>
    <property type="molecule type" value="Genomic_DNA"/>
</dbReference>
<reference evidence="4 5" key="1">
    <citation type="journal article" date="2016" name="Genome Biol. Evol.">
        <title>Divergent and convergent evolution of fungal pathogenicity.</title>
        <authorList>
            <person name="Shang Y."/>
            <person name="Xiao G."/>
            <person name="Zheng P."/>
            <person name="Cen K."/>
            <person name="Zhan S."/>
            <person name="Wang C."/>
        </authorList>
    </citation>
    <scope>NUCLEOTIDE SEQUENCE [LARGE SCALE GENOMIC DNA]</scope>
    <source>
        <strain evidence="4 5">RCEF 264</strain>
    </source>
</reference>
<evidence type="ECO:0000256" key="1">
    <source>
        <dbReference type="ARBA" id="ARBA00023239"/>
    </source>
</evidence>
<feature type="compositionally biased region" description="Basic and acidic residues" evidence="3">
    <location>
        <begin position="65"/>
        <end position="74"/>
    </location>
</feature>
<dbReference type="AlphaFoldDB" id="A0A167Y9H6"/>
<protein>
    <submittedName>
        <fullName evidence="4">Uracil-5-carboxylate decarboxylase</fullName>
    </submittedName>
</protein>
<evidence type="ECO:0000313" key="5">
    <source>
        <dbReference type="Proteomes" id="UP000076874"/>
    </source>
</evidence>
<sequence length="314" mass="33088">MAAPPKTPVVDIHTHMYPPEYIKLLESRSSIPMVRSFPGADDPRLLLLSTEMDSVRPAETTLADGDTRGTEKDTPGAAAHLPGRPLTRHYSSVAQKLHFMDTHGIDVSVVSLANPWLDFVDSDQAGPFAETVNTGFAALCAQPPAAGRLYFFAALPVTAPRPVLLAAIARLWRQAQTRRSIWAVLHEQVYLDAVVYADVGLQAALAAAGRQRHEQDGGGGSSSSASAGTGTGTGTERLLFGTDHPFFPPVEDGADDDGVWDSVTLNTEAVAQVLGTGTEAAAAVMGGNAVRVLGLYEGEAEKAARAHALAQQTA</sequence>
<dbReference type="InterPro" id="IPR032466">
    <property type="entry name" value="Metal_Hydrolase"/>
</dbReference>
<dbReference type="GO" id="GO:0016831">
    <property type="term" value="F:carboxy-lyase activity"/>
    <property type="evidence" value="ECO:0007669"/>
    <property type="project" value="UniProtKB-KW"/>
</dbReference>
<dbReference type="Gene3D" id="3.20.20.140">
    <property type="entry name" value="Metal-dependent hydrolases"/>
    <property type="match status" value="2"/>
</dbReference>
<organism evidence="4 5">
    <name type="scientific">Niveomyces insectorum RCEF 264</name>
    <dbReference type="NCBI Taxonomy" id="1081102"/>
    <lineage>
        <taxon>Eukaryota</taxon>
        <taxon>Fungi</taxon>
        <taxon>Dikarya</taxon>
        <taxon>Ascomycota</taxon>
        <taxon>Pezizomycotina</taxon>
        <taxon>Sordariomycetes</taxon>
        <taxon>Hypocreomycetidae</taxon>
        <taxon>Hypocreales</taxon>
        <taxon>Cordycipitaceae</taxon>
        <taxon>Niveomyces</taxon>
    </lineage>
</organism>
<comment type="caution">
    <text evidence="4">The sequence shown here is derived from an EMBL/GenBank/DDBJ whole genome shotgun (WGS) entry which is preliminary data.</text>
</comment>
<dbReference type="InterPro" id="IPR032465">
    <property type="entry name" value="ACMSD"/>
</dbReference>
<name>A0A167Y9H6_9HYPO</name>
<dbReference type="SUPFAM" id="SSF51556">
    <property type="entry name" value="Metallo-dependent hydrolases"/>
    <property type="match status" value="1"/>
</dbReference>
<evidence type="ECO:0000256" key="3">
    <source>
        <dbReference type="SAM" id="MobiDB-lite"/>
    </source>
</evidence>
<evidence type="ECO:0000313" key="4">
    <source>
        <dbReference type="EMBL" id="OAA66021.1"/>
    </source>
</evidence>
<proteinExistence type="inferred from homology"/>
<dbReference type="GO" id="GO:0005829">
    <property type="term" value="C:cytosol"/>
    <property type="evidence" value="ECO:0007669"/>
    <property type="project" value="TreeGrafter"/>
</dbReference>
<accession>A0A167Y9H6</accession>
<dbReference type="STRING" id="1081102.A0A167Y9H6"/>
<dbReference type="PANTHER" id="PTHR21240:SF28">
    <property type="entry name" value="ISO-OROTATE DECARBOXYLASE (EUROFUNG)"/>
    <property type="match status" value="1"/>
</dbReference>
<feature type="region of interest" description="Disordered" evidence="3">
    <location>
        <begin position="212"/>
        <end position="234"/>
    </location>
</feature>
<keyword evidence="2" id="KW-0210">Decarboxylase</keyword>